<evidence type="ECO:0000313" key="1">
    <source>
        <dbReference type="EMBL" id="MFB9464419.1"/>
    </source>
</evidence>
<gene>
    <name evidence="1" type="ORF">ACFF45_17305</name>
</gene>
<organism evidence="1 2">
    <name type="scientific">Streptomyces cinereospinus</name>
    <dbReference type="NCBI Taxonomy" id="285561"/>
    <lineage>
        <taxon>Bacteria</taxon>
        <taxon>Bacillati</taxon>
        <taxon>Actinomycetota</taxon>
        <taxon>Actinomycetes</taxon>
        <taxon>Kitasatosporales</taxon>
        <taxon>Streptomycetaceae</taxon>
        <taxon>Streptomyces</taxon>
    </lineage>
</organism>
<dbReference type="Proteomes" id="UP001589709">
    <property type="component" value="Unassembled WGS sequence"/>
</dbReference>
<dbReference type="EMBL" id="JBHMCY010000030">
    <property type="protein sequence ID" value="MFB9464419.1"/>
    <property type="molecule type" value="Genomic_DNA"/>
</dbReference>
<name>A0ABV5N2B7_9ACTN</name>
<dbReference type="RefSeq" id="WP_381346954.1">
    <property type="nucleotide sequence ID" value="NZ_JBHMCY010000030.1"/>
</dbReference>
<comment type="caution">
    <text evidence="1">The sequence shown here is derived from an EMBL/GenBank/DDBJ whole genome shotgun (WGS) entry which is preliminary data.</text>
</comment>
<proteinExistence type="predicted"/>
<evidence type="ECO:0000313" key="2">
    <source>
        <dbReference type="Proteomes" id="UP001589709"/>
    </source>
</evidence>
<sequence>MYVDMAALDEECTRLACLMADRSMEHLTIPEARSPEQQGADLEAEFSSELERSFARIVAAGSDPECILPSMLMGMAGKLAILATDVSLRADPDTDATAVIRSIGGR</sequence>
<keyword evidence="2" id="KW-1185">Reference proteome</keyword>
<evidence type="ECO:0008006" key="3">
    <source>
        <dbReference type="Google" id="ProtNLM"/>
    </source>
</evidence>
<accession>A0ABV5N2B7</accession>
<reference evidence="1 2" key="1">
    <citation type="submission" date="2024-09" db="EMBL/GenBank/DDBJ databases">
        <authorList>
            <person name="Sun Q."/>
            <person name="Mori K."/>
        </authorList>
    </citation>
    <scope>NUCLEOTIDE SEQUENCE [LARGE SCALE GENOMIC DNA]</scope>
    <source>
        <strain evidence="1 2">JCM 6917</strain>
    </source>
</reference>
<protein>
    <recommendedName>
        <fullName evidence="3">TetR family transcriptional regulator</fullName>
    </recommendedName>
</protein>